<accession>A0A0V0SQH7</accession>
<dbReference type="AlphaFoldDB" id="A0A0V0SQH7"/>
<organism evidence="1 2">
    <name type="scientific">Trichinella murrelli</name>
    <dbReference type="NCBI Taxonomy" id="144512"/>
    <lineage>
        <taxon>Eukaryota</taxon>
        <taxon>Metazoa</taxon>
        <taxon>Ecdysozoa</taxon>
        <taxon>Nematoda</taxon>
        <taxon>Enoplea</taxon>
        <taxon>Dorylaimia</taxon>
        <taxon>Trichinellida</taxon>
        <taxon>Trichinellidae</taxon>
        <taxon>Trichinella</taxon>
    </lineage>
</organism>
<name>A0A0V0SQH7_9BILA</name>
<dbReference type="Proteomes" id="UP000055048">
    <property type="component" value="Unassembled WGS sequence"/>
</dbReference>
<dbReference type="EMBL" id="JYDJ01003772">
    <property type="protein sequence ID" value="KRX29012.1"/>
    <property type="molecule type" value="Genomic_DNA"/>
</dbReference>
<gene>
    <name evidence="1" type="ORF">T05_16061</name>
</gene>
<evidence type="ECO:0000313" key="1">
    <source>
        <dbReference type="EMBL" id="KRX29012.1"/>
    </source>
</evidence>
<protein>
    <submittedName>
        <fullName evidence="1">Uncharacterized protein</fullName>
    </submittedName>
</protein>
<keyword evidence="2" id="KW-1185">Reference proteome</keyword>
<proteinExistence type="predicted"/>
<evidence type="ECO:0000313" key="2">
    <source>
        <dbReference type="Proteomes" id="UP000055048"/>
    </source>
</evidence>
<comment type="caution">
    <text evidence="1">The sequence shown here is derived from an EMBL/GenBank/DDBJ whole genome shotgun (WGS) entry which is preliminary data.</text>
</comment>
<feature type="non-terminal residue" evidence="1">
    <location>
        <position position="64"/>
    </location>
</feature>
<reference evidence="1 2" key="1">
    <citation type="submission" date="2015-01" db="EMBL/GenBank/DDBJ databases">
        <title>Evolution of Trichinella species and genotypes.</title>
        <authorList>
            <person name="Korhonen P.K."/>
            <person name="Edoardo P."/>
            <person name="Giuseppe L.R."/>
            <person name="Gasser R.B."/>
        </authorList>
    </citation>
    <scope>NUCLEOTIDE SEQUENCE [LARGE SCALE GENOMIC DNA]</scope>
    <source>
        <strain evidence="1">ISS417</strain>
    </source>
</reference>
<sequence>MTHALVTASSAPLAASNRIEGFGTRLKTFDPFITSSAARVTAAPVSTNILHLSPPTEPSTNGIS</sequence>